<proteinExistence type="predicted"/>
<dbReference type="EMBL" id="KZ678508">
    <property type="protein sequence ID" value="PSR81204.1"/>
    <property type="molecule type" value="Genomic_DNA"/>
</dbReference>
<feature type="compositionally biased region" description="Basic residues" evidence="1">
    <location>
        <begin position="369"/>
        <end position="388"/>
    </location>
</feature>
<feature type="compositionally biased region" description="Polar residues" evidence="1">
    <location>
        <begin position="48"/>
        <end position="57"/>
    </location>
</feature>
<evidence type="ECO:0000313" key="3">
    <source>
        <dbReference type="Proteomes" id="UP000241462"/>
    </source>
</evidence>
<feature type="compositionally biased region" description="Acidic residues" evidence="1">
    <location>
        <begin position="83"/>
        <end position="97"/>
    </location>
</feature>
<evidence type="ECO:0008006" key="4">
    <source>
        <dbReference type="Google" id="ProtNLM"/>
    </source>
</evidence>
<dbReference type="Proteomes" id="UP000241462">
    <property type="component" value="Unassembled WGS sequence"/>
</dbReference>
<feature type="compositionally biased region" description="Low complexity" evidence="1">
    <location>
        <begin position="204"/>
        <end position="214"/>
    </location>
</feature>
<dbReference type="AlphaFoldDB" id="A0A2T3A1M5"/>
<feature type="compositionally biased region" description="Basic and acidic residues" evidence="1">
    <location>
        <begin position="193"/>
        <end position="203"/>
    </location>
</feature>
<dbReference type="STRING" id="2025994.A0A2T3A1M5"/>
<sequence>MPLHRLKDYSIRDRNGDRVPANECNLQPLNILLPGNAPILVPKRTNRSEQQNATTIQTDKKRGSGARRRSEPSIMGREVVVATDDDDDDDDNDDDDFDKNPLLGKKTANRTAKNRAEPTMKSHSSENSHGRRLRKQAPATKVKAADQQERTAKRPGRDEQKKKQSKAAVAEQQEEYIVKLTGKYMAREYKAMSKKEKKSKLIDSESSISHGSDSATACIGSDGNDNDMEQYETTKSKKRKLKNKFPFSEGDISATDTSSRVRDILASLKIRAAGSDVNDTFTPSEEYQLLVLKKNGETWNDMSTSMNRPKNQLKKHYKHLKRIGTEIPDESENDGGSSSEDVSAISDTGAIIEGISSSDEASSDEKAAQQKKNKSAKSRNRKLQKKKPFREASNITAKVAQSDATTAFCATRLAAVTDTTPSEAAEETGIKAYIGQYAQQLIEDHRAGRVTIPEPDEKFGEDDCVLLALTNSRHATDRWLHIQAEFANLTGRLVPEEVLKWKLGEGEKPDDY</sequence>
<feature type="compositionally biased region" description="Basic and acidic residues" evidence="1">
    <location>
        <begin position="143"/>
        <end position="162"/>
    </location>
</feature>
<accession>A0A2T3A1M5</accession>
<reference evidence="2 3" key="1">
    <citation type="journal article" date="2018" name="Mycol. Prog.">
        <title>Coniella lustricola, a new species from submerged detritus.</title>
        <authorList>
            <person name="Raudabaugh D.B."/>
            <person name="Iturriaga T."/>
            <person name="Carver A."/>
            <person name="Mondo S."/>
            <person name="Pangilinan J."/>
            <person name="Lipzen A."/>
            <person name="He G."/>
            <person name="Amirebrahimi M."/>
            <person name="Grigoriev I.V."/>
            <person name="Miller A.N."/>
        </authorList>
    </citation>
    <scope>NUCLEOTIDE SEQUENCE [LARGE SCALE GENOMIC DNA]</scope>
    <source>
        <strain evidence="2 3">B22-T-1</strain>
    </source>
</reference>
<evidence type="ECO:0000256" key="1">
    <source>
        <dbReference type="SAM" id="MobiDB-lite"/>
    </source>
</evidence>
<gene>
    <name evidence="2" type="ORF">BD289DRAFT_489616</name>
</gene>
<dbReference type="InParanoid" id="A0A2T3A1M5"/>
<name>A0A2T3A1M5_9PEZI</name>
<organism evidence="2 3">
    <name type="scientific">Coniella lustricola</name>
    <dbReference type="NCBI Taxonomy" id="2025994"/>
    <lineage>
        <taxon>Eukaryota</taxon>
        <taxon>Fungi</taxon>
        <taxon>Dikarya</taxon>
        <taxon>Ascomycota</taxon>
        <taxon>Pezizomycotina</taxon>
        <taxon>Sordariomycetes</taxon>
        <taxon>Sordariomycetidae</taxon>
        <taxon>Diaporthales</taxon>
        <taxon>Schizoparmaceae</taxon>
        <taxon>Coniella</taxon>
    </lineage>
</organism>
<dbReference type="OrthoDB" id="5154006at2759"/>
<feature type="compositionally biased region" description="Basic and acidic residues" evidence="1">
    <location>
        <begin position="114"/>
        <end position="129"/>
    </location>
</feature>
<feature type="region of interest" description="Disordered" evidence="1">
    <location>
        <begin position="356"/>
        <end position="395"/>
    </location>
</feature>
<keyword evidence="3" id="KW-1185">Reference proteome</keyword>
<feature type="region of interest" description="Disordered" evidence="1">
    <location>
        <begin position="193"/>
        <end position="237"/>
    </location>
</feature>
<protein>
    <recommendedName>
        <fullName evidence="4">Myb-like domain-containing protein</fullName>
    </recommendedName>
</protein>
<feature type="region of interest" description="Disordered" evidence="1">
    <location>
        <begin position="43"/>
        <end position="174"/>
    </location>
</feature>
<evidence type="ECO:0000313" key="2">
    <source>
        <dbReference type="EMBL" id="PSR81204.1"/>
    </source>
</evidence>